<dbReference type="RefSeq" id="WP_203995934.1">
    <property type="nucleotide sequence ID" value="NZ_BOPG01000027.1"/>
</dbReference>
<feature type="active site" description="Charge relay system" evidence="5">
    <location>
        <position position="232"/>
    </location>
</feature>
<feature type="active site" description="Charge relay system" evidence="5">
    <location>
        <position position="399"/>
    </location>
</feature>
<dbReference type="SUPFAM" id="SSF52743">
    <property type="entry name" value="Subtilisin-like"/>
    <property type="match status" value="1"/>
</dbReference>
<evidence type="ECO:0000256" key="6">
    <source>
        <dbReference type="SAM" id="MobiDB-lite"/>
    </source>
</evidence>
<dbReference type="AlphaFoldDB" id="A0A8J3Z830"/>
<dbReference type="Gene3D" id="3.40.50.200">
    <property type="entry name" value="Peptidase S8/S53 domain"/>
    <property type="match status" value="1"/>
</dbReference>
<evidence type="ECO:0000313" key="8">
    <source>
        <dbReference type="EMBL" id="GIJ56946.1"/>
    </source>
</evidence>
<feature type="compositionally biased region" description="Basic and acidic residues" evidence="6">
    <location>
        <begin position="1"/>
        <end position="10"/>
    </location>
</feature>
<dbReference type="Pfam" id="PF00082">
    <property type="entry name" value="Peptidase_S8"/>
    <property type="match status" value="1"/>
</dbReference>
<evidence type="ECO:0000256" key="2">
    <source>
        <dbReference type="ARBA" id="ARBA00022670"/>
    </source>
</evidence>
<dbReference type="PANTHER" id="PTHR43806:SF11">
    <property type="entry name" value="CEREVISIN-RELATED"/>
    <property type="match status" value="1"/>
</dbReference>
<feature type="domain" description="Peptidase S8/S53" evidence="7">
    <location>
        <begin position="184"/>
        <end position="431"/>
    </location>
</feature>
<dbReference type="GO" id="GO:0004252">
    <property type="term" value="F:serine-type endopeptidase activity"/>
    <property type="evidence" value="ECO:0007669"/>
    <property type="project" value="UniProtKB-UniRule"/>
</dbReference>
<comment type="similarity">
    <text evidence="1 5">Belongs to the peptidase S8 family.</text>
</comment>
<proteinExistence type="inferred from homology"/>
<feature type="region of interest" description="Disordered" evidence="6">
    <location>
        <begin position="1"/>
        <end position="22"/>
    </location>
</feature>
<comment type="caution">
    <text evidence="8">The sequence shown here is derived from an EMBL/GenBank/DDBJ whole genome shotgun (WGS) entry which is preliminary data.</text>
</comment>
<keyword evidence="3 5" id="KW-0378">Hydrolase</keyword>
<dbReference type="PROSITE" id="PS00138">
    <property type="entry name" value="SUBTILASE_SER"/>
    <property type="match status" value="1"/>
</dbReference>
<dbReference type="InterPro" id="IPR050131">
    <property type="entry name" value="Peptidase_S8_subtilisin-like"/>
</dbReference>
<keyword evidence="2 5" id="KW-0645">Protease</keyword>
<keyword evidence="9" id="KW-1185">Reference proteome</keyword>
<keyword evidence="4 5" id="KW-0720">Serine protease</keyword>
<dbReference type="InterPro" id="IPR036852">
    <property type="entry name" value="Peptidase_S8/S53_dom_sf"/>
</dbReference>
<dbReference type="InterPro" id="IPR023828">
    <property type="entry name" value="Peptidase_S8_Ser-AS"/>
</dbReference>
<evidence type="ECO:0000256" key="4">
    <source>
        <dbReference type="ARBA" id="ARBA00022825"/>
    </source>
</evidence>
<reference evidence="8" key="1">
    <citation type="submission" date="2021-01" db="EMBL/GenBank/DDBJ databases">
        <title>Whole genome shotgun sequence of Virgisporangium aurantiacum NBRC 16421.</title>
        <authorList>
            <person name="Komaki H."/>
            <person name="Tamura T."/>
        </authorList>
    </citation>
    <scope>NUCLEOTIDE SEQUENCE</scope>
    <source>
        <strain evidence="8">NBRC 16421</strain>
    </source>
</reference>
<dbReference type="InterPro" id="IPR000209">
    <property type="entry name" value="Peptidase_S8/S53_dom"/>
</dbReference>
<dbReference type="InterPro" id="IPR015500">
    <property type="entry name" value="Peptidase_S8_subtilisin-rel"/>
</dbReference>
<dbReference type="EMBL" id="BOPG01000027">
    <property type="protein sequence ID" value="GIJ56946.1"/>
    <property type="molecule type" value="Genomic_DNA"/>
</dbReference>
<feature type="active site" description="Charge relay system" evidence="5">
    <location>
        <position position="191"/>
    </location>
</feature>
<gene>
    <name evidence="8" type="ORF">Vau01_044620</name>
</gene>
<sequence length="449" mass="46844">MNLNDPEKGHPFTNDYPNAPDTDKYRAAVKTQIEKLNGGLASPADRNKIVKKILASRANHPGLDPITEFGPDPNPKLLHVTGEILINRDALTSAAVAQAIADNALQRSTVEHDRLSGLVACYRNRALASEKLQQVVRQLRAQNVPAALNYVVSTAAVGKSDETPEPVQGLGHFSAYPVPSRTGGFPVGIVDTGITSEVRTDGWLAGVADPPSEIDPLDVLPPTDRLDAAAGHGTHVSGIVQQVAPGVTIRVFKALATDGCGSDLAAALAILRAVDAGCKILNLSFGCTLDGGPPPMAMAAALALIPNDVLIVAAAGNGGDEVKVYPAAFAEQSTRVVSVAGLQADLTGAGWSTHGTWVKASTIAEGVRSTFVKGTEWEELENPPDVYPGSSWALWSGTSFAVPQIVGAVARICQEFAGTTPVQAWQLLRATGIDVAGYGRAVKVLSTVP</sequence>
<dbReference type="CDD" id="cd00306">
    <property type="entry name" value="Peptidases_S8_S53"/>
    <property type="match status" value="1"/>
</dbReference>
<evidence type="ECO:0000313" key="9">
    <source>
        <dbReference type="Proteomes" id="UP000612585"/>
    </source>
</evidence>
<dbReference type="PRINTS" id="PR00723">
    <property type="entry name" value="SUBTILISIN"/>
</dbReference>
<organism evidence="8 9">
    <name type="scientific">Virgisporangium aurantiacum</name>
    <dbReference type="NCBI Taxonomy" id="175570"/>
    <lineage>
        <taxon>Bacteria</taxon>
        <taxon>Bacillati</taxon>
        <taxon>Actinomycetota</taxon>
        <taxon>Actinomycetes</taxon>
        <taxon>Micromonosporales</taxon>
        <taxon>Micromonosporaceae</taxon>
        <taxon>Virgisporangium</taxon>
    </lineage>
</organism>
<evidence type="ECO:0000256" key="1">
    <source>
        <dbReference type="ARBA" id="ARBA00011073"/>
    </source>
</evidence>
<accession>A0A8J3Z830</accession>
<dbReference type="PANTHER" id="PTHR43806">
    <property type="entry name" value="PEPTIDASE S8"/>
    <property type="match status" value="1"/>
</dbReference>
<dbReference type="PROSITE" id="PS51892">
    <property type="entry name" value="SUBTILASE"/>
    <property type="match status" value="1"/>
</dbReference>
<dbReference type="Proteomes" id="UP000612585">
    <property type="component" value="Unassembled WGS sequence"/>
</dbReference>
<evidence type="ECO:0000256" key="5">
    <source>
        <dbReference type="PROSITE-ProRule" id="PRU01240"/>
    </source>
</evidence>
<dbReference type="GO" id="GO:0006508">
    <property type="term" value="P:proteolysis"/>
    <property type="evidence" value="ECO:0007669"/>
    <property type="project" value="UniProtKB-KW"/>
</dbReference>
<evidence type="ECO:0000256" key="3">
    <source>
        <dbReference type="ARBA" id="ARBA00022801"/>
    </source>
</evidence>
<evidence type="ECO:0000259" key="7">
    <source>
        <dbReference type="Pfam" id="PF00082"/>
    </source>
</evidence>
<protein>
    <recommendedName>
        <fullName evidence="7">Peptidase S8/S53 domain-containing protein</fullName>
    </recommendedName>
</protein>
<name>A0A8J3Z830_9ACTN</name>